<dbReference type="Gramene" id="EME31133">
    <property type="protein sequence ID" value="EME31133"/>
    <property type="gene ID" value="Gasu_16300"/>
</dbReference>
<sequence>MLEKPNFAMFFRAKSARSILLLSIIAKTLSFKGSLYTRVGSNLYAHNKHELSSKTVANRVGILALVRLGSVLGKKGEDDSPFM</sequence>
<evidence type="ECO:0000313" key="2">
    <source>
        <dbReference type="Proteomes" id="UP000030680"/>
    </source>
</evidence>
<gene>
    <name evidence="1" type="ORF">Gasu_16300</name>
</gene>
<dbReference type="RefSeq" id="XP_005707653.1">
    <property type="nucleotide sequence ID" value="XM_005707596.1"/>
</dbReference>
<protein>
    <submittedName>
        <fullName evidence="1">Uncharacterized protein</fullName>
    </submittedName>
</protein>
<reference evidence="2" key="1">
    <citation type="journal article" date="2013" name="Science">
        <title>Gene transfer from bacteria and archaea facilitated evolution of an extremophilic eukaryote.</title>
        <authorList>
            <person name="Schonknecht G."/>
            <person name="Chen W.H."/>
            <person name="Ternes C.M."/>
            <person name="Barbier G.G."/>
            <person name="Shrestha R.P."/>
            <person name="Stanke M."/>
            <person name="Brautigam A."/>
            <person name="Baker B.J."/>
            <person name="Banfield J.F."/>
            <person name="Garavito R.M."/>
            <person name="Carr K."/>
            <person name="Wilkerson C."/>
            <person name="Rensing S.A."/>
            <person name="Gagneul D."/>
            <person name="Dickenson N.E."/>
            <person name="Oesterhelt C."/>
            <person name="Lercher M.J."/>
            <person name="Weber A.P."/>
        </authorList>
    </citation>
    <scope>NUCLEOTIDE SEQUENCE [LARGE SCALE GENOMIC DNA]</scope>
    <source>
        <strain evidence="2">074W</strain>
    </source>
</reference>
<dbReference type="EMBL" id="KB454494">
    <property type="protein sequence ID" value="EME31133.1"/>
    <property type="molecule type" value="Genomic_DNA"/>
</dbReference>
<name>M2Y587_GALSU</name>
<keyword evidence="2" id="KW-1185">Reference proteome</keyword>
<dbReference type="KEGG" id="gsl:Gasu_16300"/>
<evidence type="ECO:0000313" key="1">
    <source>
        <dbReference type="EMBL" id="EME31133.1"/>
    </source>
</evidence>
<accession>M2Y587</accession>
<dbReference type="GeneID" id="17089807"/>
<organism evidence="1 2">
    <name type="scientific">Galdieria sulphuraria</name>
    <name type="common">Red alga</name>
    <dbReference type="NCBI Taxonomy" id="130081"/>
    <lineage>
        <taxon>Eukaryota</taxon>
        <taxon>Rhodophyta</taxon>
        <taxon>Bangiophyceae</taxon>
        <taxon>Galdieriales</taxon>
        <taxon>Galdieriaceae</taxon>
        <taxon>Galdieria</taxon>
    </lineage>
</organism>
<dbReference type="AlphaFoldDB" id="M2Y587"/>
<proteinExistence type="predicted"/>
<dbReference type="Proteomes" id="UP000030680">
    <property type="component" value="Unassembled WGS sequence"/>
</dbReference>